<proteinExistence type="inferred from homology"/>
<keyword evidence="3" id="KW-1133">Transmembrane helix</keyword>
<keyword evidence="5" id="KW-1185">Reference proteome</keyword>
<dbReference type="Gene3D" id="1.20.120.1760">
    <property type="match status" value="1"/>
</dbReference>
<sequence>MTVPPPDGSRDRRIEDPSNLWLIHPLGRLLLPIAVARGISANAVSIAGLTLGTGAALAYARFADWRFALIGLMLSIGWLVADGLDGMVARATGTASPLGRMLDGLCDHGVFLLIYVALAIVWGTPAGWALAFVAGGLHAVQSSLFEGERTRFHRRAKGVALVAAPPAPAASPLVRLYDHVAGIPDRLAMAFEQQLAASPDPVATGARYARAAVAPMRLLSLETANVRIFMVFVACMAGDPRLFWWFEIVPLTAILLAGLAWHRRVERAFLSSVISSAPAEAPARYLVKEQGQ</sequence>
<dbReference type="InterPro" id="IPR000462">
    <property type="entry name" value="CDP-OH_P_trans"/>
</dbReference>
<dbReference type="InterPro" id="IPR048254">
    <property type="entry name" value="CDP_ALCOHOL_P_TRANSF_CS"/>
</dbReference>
<evidence type="ECO:0000256" key="2">
    <source>
        <dbReference type="RuleBase" id="RU003750"/>
    </source>
</evidence>
<comment type="similarity">
    <text evidence="2">Belongs to the CDP-alcohol phosphatidyltransferase class-I family.</text>
</comment>
<gene>
    <name evidence="4" type="ORF">GCM10022268_03970</name>
</gene>
<dbReference type="InterPro" id="IPR043130">
    <property type="entry name" value="CDP-OH_PTrfase_TM_dom"/>
</dbReference>
<evidence type="ECO:0008006" key="6">
    <source>
        <dbReference type="Google" id="ProtNLM"/>
    </source>
</evidence>
<organism evidence="4 5">
    <name type="scientific">Sphingomonas cynarae</name>
    <dbReference type="NCBI Taxonomy" id="930197"/>
    <lineage>
        <taxon>Bacteria</taxon>
        <taxon>Pseudomonadati</taxon>
        <taxon>Pseudomonadota</taxon>
        <taxon>Alphaproteobacteria</taxon>
        <taxon>Sphingomonadales</taxon>
        <taxon>Sphingomonadaceae</taxon>
        <taxon>Sphingomonas</taxon>
    </lineage>
</organism>
<feature type="transmembrane region" description="Helical" evidence="3">
    <location>
        <begin position="39"/>
        <end position="59"/>
    </location>
</feature>
<dbReference type="PROSITE" id="PS00379">
    <property type="entry name" value="CDP_ALCOHOL_P_TRANSF"/>
    <property type="match status" value="1"/>
</dbReference>
<evidence type="ECO:0000256" key="1">
    <source>
        <dbReference type="ARBA" id="ARBA00022679"/>
    </source>
</evidence>
<keyword evidence="3" id="KW-0812">Transmembrane</keyword>
<accession>A0ABP7CY19</accession>
<evidence type="ECO:0000313" key="5">
    <source>
        <dbReference type="Proteomes" id="UP001500523"/>
    </source>
</evidence>
<dbReference type="Proteomes" id="UP001500523">
    <property type="component" value="Unassembled WGS sequence"/>
</dbReference>
<comment type="caution">
    <text evidence="4">The sequence shown here is derived from an EMBL/GenBank/DDBJ whole genome shotgun (WGS) entry which is preliminary data.</text>
</comment>
<keyword evidence="1 2" id="KW-0808">Transferase</keyword>
<protein>
    <recommendedName>
        <fullName evidence="6">CDP-alcohol phosphatidyltransferase</fullName>
    </recommendedName>
</protein>
<dbReference type="RefSeq" id="WP_344691685.1">
    <property type="nucleotide sequence ID" value="NZ_BAABBF010000001.1"/>
</dbReference>
<keyword evidence="3" id="KW-0472">Membrane</keyword>
<evidence type="ECO:0000313" key="4">
    <source>
        <dbReference type="EMBL" id="GAA3696650.1"/>
    </source>
</evidence>
<name>A0ABP7CY19_9SPHN</name>
<dbReference type="EMBL" id="BAABBF010000001">
    <property type="protein sequence ID" value="GAA3696650.1"/>
    <property type="molecule type" value="Genomic_DNA"/>
</dbReference>
<feature type="transmembrane region" description="Helical" evidence="3">
    <location>
        <begin position="105"/>
        <end position="122"/>
    </location>
</feature>
<dbReference type="Pfam" id="PF01066">
    <property type="entry name" value="CDP-OH_P_transf"/>
    <property type="match status" value="1"/>
</dbReference>
<feature type="transmembrane region" description="Helical" evidence="3">
    <location>
        <begin position="243"/>
        <end position="261"/>
    </location>
</feature>
<feature type="transmembrane region" description="Helical" evidence="3">
    <location>
        <begin position="65"/>
        <end position="84"/>
    </location>
</feature>
<reference evidence="5" key="1">
    <citation type="journal article" date="2019" name="Int. J. Syst. Evol. Microbiol.">
        <title>The Global Catalogue of Microorganisms (GCM) 10K type strain sequencing project: providing services to taxonomists for standard genome sequencing and annotation.</title>
        <authorList>
            <consortium name="The Broad Institute Genomics Platform"/>
            <consortium name="The Broad Institute Genome Sequencing Center for Infectious Disease"/>
            <person name="Wu L."/>
            <person name="Ma J."/>
        </authorList>
    </citation>
    <scope>NUCLEOTIDE SEQUENCE [LARGE SCALE GENOMIC DNA]</scope>
    <source>
        <strain evidence="5">JCM 17498</strain>
    </source>
</reference>
<evidence type="ECO:0000256" key="3">
    <source>
        <dbReference type="SAM" id="Phobius"/>
    </source>
</evidence>